<dbReference type="PROSITE" id="PS51257">
    <property type="entry name" value="PROKAR_LIPOPROTEIN"/>
    <property type="match status" value="1"/>
</dbReference>
<proteinExistence type="predicted"/>
<sequence>MFKKNIYGILFFTLIFIGCGSDSSGGKFSKSQLTTVAPTEEILEEDSLEPILKTGVLLDSSVSGINYKTSSGVDGTTNSIGEYKYYEGDLVEFFVAEVSLGEVEAKELITTDDFPYPLQVAQFLQTIDSDNFTENGIQIASLIHKNKLLKKDVVKDDNSSLFAKRLNIKDFDDSLRNSIFIEKLIRTSELRYRKIVPAFIAYKHKERATRLKEIKNNNIELYREITNIEINSTLEKEENSSTIIHTTLKPRLIYSFYKKAFRENLKLKAEIAEKREVSNELVTKYVDSYLNLANLIVETILYTESSQKDFKRKIIDNLKSISTENSKIVDATKECLSTASFSDTNKTKEAKEIIECASNDIRKGANNFVTSSINNPQKAKEKRVAIAYLDLYLSCDSQDKKCLLERFENNDTIDNQLWYATSKNKIYDSDTPLLYSGAKDIINNYRAKISKLANTISQGLPQDSFLNRVDIDNIKRVSMEAQPIKLESWDDTNILWTSINIDNRAGADINITSFEPKIIVGDREIALPNNSHLYTALDQSYPATNSAMNIIVPIFIDNQSILQKEDTKLLLEVYYRANDSTFQTMSKTLVDFNLSQLSNGTTFTQFNKDSISLSKSMGVIEERERFFLPTVKLGADELDRDNLEWTVQPNDINILSDDDGLYVYPILKDEKKFETKFFKVSNKLDPYSKSATFVLNIIEKKKKAIDIDNQEISSFPITLEYIEENPSKKISLSECSTKEWYVWRNLKLALREKLSTEDNIMQSIQQCLDMERKKR</sequence>
<accession>A0A1W1BNS6</accession>
<gene>
    <name evidence="1" type="ORF">MNB_SV-12-311</name>
</gene>
<evidence type="ECO:0000313" key="1">
    <source>
        <dbReference type="EMBL" id="SFV55146.1"/>
    </source>
</evidence>
<dbReference type="EMBL" id="FPHE01000059">
    <property type="protein sequence ID" value="SFV55146.1"/>
    <property type="molecule type" value="Genomic_DNA"/>
</dbReference>
<name>A0A1W1BNS6_9ZZZZ</name>
<dbReference type="AlphaFoldDB" id="A0A1W1BNS6"/>
<reference evidence="1" key="1">
    <citation type="submission" date="2016-10" db="EMBL/GenBank/DDBJ databases">
        <authorList>
            <person name="de Groot N.N."/>
        </authorList>
    </citation>
    <scope>NUCLEOTIDE SEQUENCE</scope>
</reference>
<protein>
    <submittedName>
        <fullName evidence="1">Predicted cell-wall-anchored protein SasA (LPXTG motif)</fullName>
    </submittedName>
</protein>
<organism evidence="1">
    <name type="scientific">hydrothermal vent metagenome</name>
    <dbReference type="NCBI Taxonomy" id="652676"/>
    <lineage>
        <taxon>unclassified sequences</taxon>
        <taxon>metagenomes</taxon>
        <taxon>ecological metagenomes</taxon>
    </lineage>
</organism>